<dbReference type="InterPro" id="IPR041347">
    <property type="entry name" value="MftR_C"/>
</dbReference>
<dbReference type="Gene3D" id="1.10.10.60">
    <property type="entry name" value="Homeodomain-like"/>
    <property type="match status" value="1"/>
</dbReference>
<dbReference type="Gene3D" id="1.10.357.10">
    <property type="entry name" value="Tetracycline Repressor, domain 2"/>
    <property type="match status" value="1"/>
</dbReference>
<keyword evidence="7" id="KW-1185">Reference proteome</keyword>
<dbReference type="Pfam" id="PF17754">
    <property type="entry name" value="TetR_C_14"/>
    <property type="match status" value="1"/>
</dbReference>
<dbReference type="SUPFAM" id="SSF46689">
    <property type="entry name" value="Homeodomain-like"/>
    <property type="match status" value="1"/>
</dbReference>
<comment type="caution">
    <text evidence="6">The sequence shown here is derived from an EMBL/GenBank/DDBJ whole genome shotgun (WGS) entry which is preliminary data.</text>
</comment>
<feature type="domain" description="HTH tetR-type" evidence="5">
    <location>
        <begin position="18"/>
        <end position="78"/>
    </location>
</feature>
<protein>
    <submittedName>
        <fullName evidence="6">TetR/AcrR family transcriptional regulator</fullName>
    </submittedName>
</protein>
<reference evidence="6 7" key="1">
    <citation type="submission" date="2022-06" db="EMBL/GenBank/DDBJ databases">
        <title>Pseudarthrobacter sp. strain RMG13 Genome sequencing and assembly.</title>
        <authorList>
            <person name="Kim I."/>
        </authorList>
    </citation>
    <scope>NUCLEOTIDE SEQUENCE [LARGE SCALE GENOMIC DNA]</scope>
    <source>
        <strain evidence="6 7">RMG13</strain>
    </source>
</reference>
<dbReference type="PROSITE" id="PS50977">
    <property type="entry name" value="HTH_TETR_2"/>
    <property type="match status" value="1"/>
</dbReference>
<dbReference type="InterPro" id="IPR001647">
    <property type="entry name" value="HTH_TetR"/>
</dbReference>
<keyword evidence="1" id="KW-0805">Transcription regulation</keyword>
<dbReference type="EMBL" id="JANCLV010000003">
    <property type="protein sequence ID" value="MCP8999366.1"/>
    <property type="molecule type" value="Genomic_DNA"/>
</dbReference>
<gene>
    <name evidence="6" type="ORF">NFC73_06380</name>
</gene>
<evidence type="ECO:0000313" key="7">
    <source>
        <dbReference type="Proteomes" id="UP001524318"/>
    </source>
</evidence>
<dbReference type="PRINTS" id="PR00455">
    <property type="entry name" value="HTHTETR"/>
</dbReference>
<dbReference type="PANTHER" id="PTHR30055">
    <property type="entry name" value="HTH-TYPE TRANSCRIPTIONAL REGULATOR RUTR"/>
    <property type="match status" value="1"/>
</dbReference>
<evidence type="ECO:0000256" key="3">
    <source>
        <dbReference type="ARBA" id="ARBA00023163"/>
    </source>
</evidence>
<evidence type="ECO:0000256" key="4">
    <source>
        <dbReference type="PROSITE-ProRule" id="PRU00335"/>
    </source>
</evidence>
<evidence type="ECO:0000256" key="1">
    <source>
        <dbReference type="ARBA" id="ARBA00023015"/>
    </source>
</evidence>
<dbReference type="Proteomes" id="UP001524318">
    <property type="component" value="Unassembled WGS sequence"/>
</dbReference>
<keyword evidence="3" id="KW-0804">Transcription</keyword>
<dbReference type="InterPro" id="IPR050109">
    <property type="entry name" value="HTH-type_TetR-like_transc_reg"/>
</dbReference>
<evidence type="ECO:0000256" key="2">
    <source>
        <dbReference type="ARBA" id="ARBA00023125"/>
    </source>
</evidence>
<organism evidence="6 7">
    <name type="scientific">Pseudarthrobacter humi</name>
    <dbReference type="NCBI Taxonomy" id="2952523"/>
    <lineage>
        <taxon>Bacteria</taxon>
        <taxon>Bacillati</taxon>
        <taxon>Actinomycetota</taxon>
        <taxon>Actinomycetes</taxon>
        <taxon>Micrococcales</taxon>
        <taxon>Micrococcaceae</taxon>
        <taxon>Pseudarthrobacter</taxon>
    </lineage>
</organism>
<sequence>MPTEALKNTARPTGRPVSIDADAVAALALRLFAERGYEQTSMEDIAREARIGRKSLYRHFASKADLVWGGTGPVIEASRHALASPPPAEGTDTDVLAGLREAIIVGAAAIPDLAVTRGRLRLIAEHPDLMSRSYESLGSQREQARSYLTARGVPEPTARYLCAALIGATFEAWMQWAAGDEPDPAPYLRAAVGVLSVGGR</sequence>
<dbReference type="Pfam" id="PF00440">
    <property type="entry name" value="TetR_N"/>
    <property type="match status" value="1"/>
</dbReference>
<evidence type="ECO:0000259" key="5">
    <source>
        <dbReference type="PROSITE" id="PS50977"/>
    </source>
</evidence>
<feature type="DNA-binding region" description="H-T-H motif" evidence="4">
    <location>
        <begin position="41"/>
        <end position="60"/>
    </location>
</feature>
<accession>A0ABT1LQB2</accession>
<name>A0ABT1LQB2_9MICC</name>
<keyword evidence="2 4" id="KW-0238">DNA-binding</keyword>
<evidence type="ECO:0000313" key="6">
    <source>
        <dbReference type="EMBL" id="MCP8999366.1"/>
    </source>
</evidence>
<dbReference type="RefSeq" id="WP_254748604.1">
    <property type="nucleotide sequence ID" value="NZ_JANCLV010000003.1"/>
</dbReference>
<dbReference type="PANTHER" id="PTHR30055:SF234">
    <property type="entry name" value="HTH-TYPE TRANSCRIPTIONAL REGULATOR BETI"/>
    <property type="match status" value="1"/>
</dbReference>
<proteinExistence type="predicted"/>
<dbReference type="InterPro" id="IPR009057">
    <property type="entry name" value="Homeodomain-like_sf"/>
</dbReference>